<evidence type="ECO:0000313" key="2">
    <source>
        <dbReference type="WBParaSite" id="GPLIN_000308200"/>
    </source>
</evidence>
<evidence type="ECO:0000313" key="1">
    <source>
        <dbReference type="Proteomes" id="UP000050741"/>
    </source>
</evidence>
<keyword evidence="1" id="KW-1185">Reference proteome</keyword>
<dbReference type="AlphaFoldDB" id="A0A183BR46"/>
<reference evidence="2" key="2">
    <citation type="submission" date="2016-06" db="UniProtKB">
        <authorList>
            <consortium name="WormBaseParasite"/>
        </authorList>
    </citation>
    <scope>IDENTIFICATION</scope>
</reference>
<dbReference type="WBParaSite" id="GPLIN_000308200">
    <property type="protein sequence ID" value="GPLIN_000308200"/>
    <property type="gene ID" value="GPLIN_000308200"/>
</dbReference>
<organism evidence="1 2">
    <name type="scientific">Globodera pallida</name>
    <name type="common">Potato cyst nematode worm</name>
    <name type="synonym">Heterodera pallida</name>
    <dbReference type="NCBI Taxonomy" id="36090"/>
    <lineage>
        <taxon>Eukaryota</taxon>
        <taxon>Metazoa</taxon>
        <taxon>Ecdysozoa</taxon>
        <taxon>Nematoda</taxon>
        <taxon>Chromadorea</taxon>
        <taxon>Rhabditida</taxon>
        <taxon>Tylenchina</taxon>
        <taxon>Tylenchomorpha</taxon>
        <taxon>Tylenchoidea</taxon>
        <taxon>Heteroderidae</taxon>
        <taxon>Heteroderinae</taxon>
        <taxon>Globodera</taxon>
    </lineage>
</organism>
<protein>
    <submittedName>
        <fullName evidence="2">Uncharacterized protein</fullName>
    </submittedName>
</protein>
<reference evidence="1" key="1">
    <citation type="submission" date="2014-05" db="EMBL/GenBank/DDBJ databases">
        <title>The genome and life-stage specific transcriptomes of Globodera pallida elucidate key aspects of plant parasitism by a cyst nematode.</title>
        <authorList>
            <person name="Cotton J.A."/>
            <person name="Lilley C.J."/>
            <person name="Jones L.M."/>
            <person name="Kikuchi T."/>
            <person name="Reid A.J."/>
            <person name="Thorpe P."/>
            <person name="Tsai I.J."/>
            <person name="Beasley H."/>
            <person name="Blok V."/>
            <person name="Cock P.J.A."/>
            <person name="Van den Akker S.E."/>
            <person name="Holroyd N."/>
            <person name="Hunt M."/>
            <person name="Mantelin S."/>
            <person name="Naghra H."/>
            <person name="Pain A."/>
            <person name="Palomares-Rius J.E."/>
            <person name="Zarowiecki M."/>
            <person name="Berriman M."/>
            <person name="Jones J.T."/>
            <person name="Urwin P.E."/>
        </authorList>
    </citation>
    <scope>NUCLEOTIDE SEQUENCE [LARGE SCALE GENOMIC DNA]</scope>
    <source>
        <strain evidence="1">Lindley</strain>
    </source>
</reference>
<proteinExistence type="predicted"/>
<dbReference type="Proteomes" id="UP000050741">
    <property type="component" value="Unassembled WGS sequence"/>
</dbReference>
<accession>A0A183BR46</accession>
<sequence length="161" mass="18796">MAKQVLDLYELYRLGGAPRRSGGSDHKEIVARDCQGTVACPTSDHFGRVHSEDARKSASLDSSHNFGQWPPHLITYKRRGTDPIREYHQRMLVFQEIETYRKRIESEEEHQHQQINAMERKQQQEQLQMTRPMDNKNSVIRRKGPMHFCTPIARISASRIL</sequence>
<name>A0A183BR46_GLOPA</name>